<feature type="compositionally biased region" description="Basic and acidic residues" evidence="1">
    <location>
        <begin position="20"/>
        <end position="36"/>
    </location>
</feature>
<gene>
    <name evidence="2" type="ORF">chiPu_0017019</name>
</gene>
<name>A0A401T7A4_CHIPU</name>
<organism evidence="2 3">
    <name type="scientific">Chiloscyllium punctatum</name>
    <name type="common">Brownbanded bambooshark</name>
    <name type="synonym">Hemiscyllium punctatum</name>
    <dbReference type="NCBI Taxonomy" id="137246"/>
    <lineage>
        <taxon>Eukaryota</taxon>
        <taxon>Metazoa</taxon>
        <taxon>Chordata</taxon>
        <taxon>Craniata</taxon>
        <taxon>Vertebrata</taxon>
        <taxon>Chondrichthyes</taxon>
        <taxon>Elasmobranchii</taxon>
        <taxon>Galeomorphii</taxon>
        <taxon>Galeoidea</taxon>
        <taxon>Orectolobiformes</taxon>
        <taxon>Hemiscylliidae</taxon>
        <taxon>Chiloscyllium</taxon>
    </lineage>
</organism>
<dbReference type="EMBL" id="BEZZ01001197">
    <property type="protein sequence ID" value="GCC38505.1"/>
    <property type="molecule type" value="Genomic_DNA"/>
</dbReference>
<accession>A0A401T7A4</accession>
<feature type="compositionally biased region" description="Basic and acidic residues" evidence="1">
    <location>
        <begin position="59"/>
        <end position="92"/>
    </location>
</feature>
<feature type="region of interest" description="Disordered" evidence="1">
    <location>
        <begin position="1"/>
        <end position="92"/>
    </location>
</feature>
<dbReference type="AlphaFoldDB" id="A0A401T7A4"/>
<evidence type="ECO:0000313" key="3">
    <source>
        <dbReference type="Proteomes" id="UP000287033"/>
    </source>
</evidence>
<reference evidence="2 3" key="1">
    <citation type="journal article" date="2018" name="Nat. Ecol. Evol.">
        <title>Shark genomes provide insights into elasmobranch evolution and the origin of vertebrates.</title>
        <authorList>
            <person name="Hara Y"/>
            <person name="Yamaguchi K"/>
            <person name="Onimaru K"/>
            <person name="Kadota M"/>
            <person name="Koyanagi M"/>
            <person name="Keeley SD"/>
            <person name="Tatsumi K"/>
            <person name="Tanaka K"/>
            <person name="Motone F"/>
            <person name="Kageyama Y"/>
            <person name="Nozu R"/>
            <person name="Adachi N"/>
            <person name="Nishimura O"/>
            <person name="Nakagawa R"/>
            <person name="Tanegashima C"/>
            <person name="Kiyatake I"/>
            <person name="Matsumoto R"/>
            <person name="Murakumo K"/>
            <person name="Nishida K"/>
            <person name="Terakita A"/>
            <person name="Kuratani S"/>
            <person name="Sato K"/>
            <person name="Hyodo S Kuraku.S."/>
        </authorList>
    </citation>
    <scope>NUCLEOTIDE SEQUENCE [LARGE SCALE GENOMIC DNA]</scope>
</reference>
<dbReference type="Proteomes" id="UP000287033">
    <property type="component" value="Unassembled WGS sequence"/>
</dbReference>
<proteinExistence type="predicted"/>
<protein>
    <submittedName>
        <fullName evidence="2">Uncharacterized protein</fullName>
    </submittedName>
</protein>
<evidence type="ECO:0000256" key="1">
    <source>
        <dbReference type="SAM" id="MobiDB-lite"/>
    </source>
</evidence>
<keyword evidence="3" id="KW-1185">Reference proteome</keyword>
<sequence>MQFHGHAAFYGAEGHPPGDISKENVPEKLEKTDIPRIPRTSSLEKAGVNCSDTGEVGGEFEKMRSFLERQKSESKRERERERASRELQGKAE</sequence>
<comment type="caution">
    <text evidence="2">The sequence shown here is derived from an EMBL/GenBank/DDBJ whole genome shotgun (WGS) entry which is preliminary data.</text>
</comment>
<evidence type="ECO:0000313" key="2">
    <source>
        <dbReference type="EMBL" id="GCC38505.1"/>
    </source>
</evidence>